<dbReference type="AlphaFoldDB" id="A0AAN6XT19"/>
<dbReference type="EMBL" id="MU863890">
    <property type="protein sequence ID" value="KAK4203247.1"/>
    <property type="molecule type" value="Genomic_DNA"/>
</dbReference>
<evidence type="ECO:0000256" key="1">
    <source>
        <dbReference type="SAM" id="MobiDB-lite"/>
    </source>
</evidence>
<reference evidence="2" key="1">
    <citation type="journal article" date="2023" name="Mol. Phylogenet. Evol.">
        <title>Genome-scale phylogeny and comparative genomics of the fungal order Sordariales.</title>
        <authorList>
            <person name="Hensen N."/>
            <person name="Bonometti L."/>
            <person name="Westerberg I."/>
            <person name="Brannstrom I.O."/>
            <person name="Guillou S."/>
            <person name="Cros-Aarteil S."/>
            <person name="Calhoun S."/>
            <person name="Haridas S."/>
            <person name="Kuo A."/>
            <person name="Mondo S."/>
            <person name="Pangilinan J."/>
            <person name="Riley R."/>
            <person name="LaButti K."/>
            <person name="Andreopoulos B."/>
            <person name="Lipzen A."/>
            <person name="Chen C."/>
            <person name="Yan M."/>
            <person name="Daum C."/>
            <person name="Ng V."/>
            <person name="Clum A."/>
            <person name="Steindorff A."/>
            <person name="Ohm R.A."/>
            <person name="Martin F."/>
            <person name="Silar P."/>
            <person name="Natvig D.O."/>
            <person name="Lalanne C."/>
            <person name="Gautier V."/>
            <person name="Ament-Velasquez S.L."/>
            <person name="Kruys A."/>
            <person name="Hutchinson M.I."/>
            <person name="Powell A.J."/>
            <person name="Barry K."/>
            <person name="Miller A.N."/>
            <person name="Grigoriev I.V."/>
            <person name="Debuchy R."/>
            <person name="Gladieux P."/>
            <person name="Hiltunen Thoren M."/>
            <person name="Johannesson H."/>
        </authorList>
    </citation>
    <scope>NUCLEOTIDE SEQUENCE</scope>
    <source>
        <strain evidence="2">CBS 315.58</strain>
    </source>
</reference>
<name>A0AAN6XT19_9PEZI</name>
<comment type="caution">
    <text evidence="2">The sequence shown here is derived from an EMBL/GenBank/DDBJ whole genome shotgun (WGS) entry which is preliminary data.</text>
</comment>
<proteinExistence type="predicted"/>
<keyword evidence="3" id="KW-1185">Reference proteome</keyword>
<reference evidence="2" key="2">
    <citation type="submission" date="2023-05" db="EMBL/GenBank/DDBJ databases">
        <authorList>
            <consortium name="Lawrence Berkeley National Laboratory"/>
            <person name="Steindorff A."/>
            <person name="Hensen N."/>
            <person name="Bonometti L."/>
            <person name="Westerberg I."/>
            <person name="Brannstrom I.O."/>
            <person name="Guillou S."/>
            <person name="Cros-Aarteil S."/>
            <person name="Calhoun S."/>
            <person name="Haridas S."/>
            <person name="Kuo A."/>
            <person name="Mondo S."/>
            <person name="Pangilinan J."/>
            <person name="Riley R."/>
            <person name="Labutti K."/>
            <person name="Andreopoulos B."/>
            <person name="Lipzen A."/>
            <person name="Chen C."/>
            <person name="Yanf M."/>
            <person name="Daum C."/>
            <person name="Ng V."/>
            <person name="Clum A."/>
            <person name="Ohm R."/>
            <person name="Martin F."/>
            <person name="Silar P."/>
            <person name="Natvig D."/>
            <person name="Lalanne C."/>
            <person name="Gautier V."/>
            <person name="Ament-Velasquez S.L."/>
            <person name="Kruys A."/>
            <person name="Hutchinson M.I."/>
            <person name="Powell A.J."/>
            <person name="Barry K."/>
            <person name="Miller A.N."/>
            <person name="Grigoriev I.V."/>
            <person name="Debuchy R."/>
            <person name="Gladieux P."/>
            <person name="Thoren M.H."/>
            <person name="Johannesson H."/>
        </authorList>
    </citation>
    <scope>NUCLEOTIDE SEQUENCE</scope>
    <source>
        <strain evidence="2">CBS 315.58</strain>
    </source>
</reference>
<dbReference type="Proteomes" id="UP001303160">
    <property type="component" value="Unassembled WGS sequence"/>
</dbReference>
<gene>
    <name evidence="2" type="ORF">QBC40DRAFT_293914</name>
</gene>
<organism evidence="2 3">
    <name type="scientific">Triangularia verruculosa</name>
    <dbReference type="NCBI Taxonomy" id="2587418"/>
    <lineage>
        <taxon>Eukaryota</taxon>
        <taxon>Fungi</taxon>
        <taxon>Dikarya</taxon>
        <taxon>Ascomycota</taxon>
        <taxon>Pezizomycotina</taxon>
        <taxon>Sordariomycetes</taxon>
        <taxon>Sordariomycetidae</taxon>
        <taxon>Sordariales</taxon>
        <taxon>Podosporaceae</taxon>
        <taxon>Triangularia</taxon>
    </lineage>
</organism>
<protein>
    <submittedName>
        <fullName evidence="2">Uncharacterized protein</fullName>
    </submittedName>
</protein>
<sequence>MQVSLSGHFLESRQVWEAPWWSTDRDLIKQSTAYRSSPKKKKDECRPHCSRHRSSAAGPSSFFYCPQQKRILRHPYNAHFPHSSPAWAAGLPAEQHYCWVRYAVSLVARVQRREKGVFQVLWMDGVWLSVEVKCKVKCRRQSPEIISGSDGAEGMARPGQGMDMEKETVTVSSSSDGVKIVSLYLLRGKRSRTRTSTWHQQQQAGNPIYGNTATTQLVLSIPNQAGFVVI</sequence>
<evidence type="ECO:0000313" key="3">
    <source>
        <dbReference type="Proteomes" id="UP001303160"/>
    </source>
</evidence>
<feature type="region of interest" description="Disordered" evidence="1">
    <location>
        <begin position="32"/>
        <end position="58"/>
    </location>
</feature>
<evidence type="ECO:0000313" key="2">
    <source>
        <dbReference type="EMBL" id="KAK4203247.1"/>
    </source>
</evidence>
<accession>A0AAN6XT19</accession>